<accession>A0A9W7G2T4</accession>
<feature type="region of interest" description="Disordered" evidence="1">
    <location>
        <begin position="1"/>
        <end position="143"/>
    </location>
</feature>
<sequence>MSEGNLASGPSAQLPPTPAGLSPMKTAAKKKATPTKSPPPLPREEVSSPPISRGPPKSPASDKEDGISSDVSLVVSQEDDDNDSDSDGSSQQSNESEEHNIYSSTPSPPPEHLSPAPTRPPSNFSTPGSGKSKRLSPNLTLPKARVEEKTENFGELFVLRSLMEHYNGGESYNGVLVLPLRKFRQLCKDCGYMDDRTGEKFGKKLSAGNVAVVYQTAVTHIQPAFGLNGVHKGAVTTLELIEELLWKPTKKVKKKEEYVEPSPRNIASKKKEFVQKKLHGCGGATHSDRIMVPCQFRAALVDLSVIFYNSMITKIFGRSIVNLNDAERRAAEEAAFEVFYRKYLLDYTLKTCSIDSSAELFDNVTDLLCNPNVKEMYMNEISALTALHDWYSESERAKKAWDTAHGKAGSAGVSLRANLKLVTYKEFVRFLTDFGGIPYFINSTQVLHVFRHVTRRCLMRKDQKPKFHLKKDRKGRKWRQVELAGLEHNQTADYEEVERPDFLNFSQFCECLGHFAVAAFTHETTEERLMTLWKWFDQSDGHTEIGKHKSSSGVRFAIRSGYE</sequence>
<organism evidence="2 3">
    <name type="scientific">Triparma retinervis</name>
    <dbReference type="NCBI Taxonomy" id="2557542"/>
    <lineage>
        <taxon>Eukaryota</taxon>
        <taxon>Sar</taxon>
        <taxon>Stramenopiles</taxon>
        <taxon>Ochrophyta</taxon>
        <taxon>Bolidophyceae</taxon>
        <taxon>Parmales</taxon>
        <taxon>Triparmaceae</taxon>
        <taxon>Triparma</taxon>
    </lineage>
</organism>
<evidence type="ECO:0000313" key="2">
    <source>
        <dbReference type="EMBL" id="GMI30945.1"/>
    </source>
</evidence>
<protein>
    <submittedName>
        <fullName evidence="2">Uncharacterized protein</fullName>
    </submittedName>
</protein>
<name>A0A9W7G2T4_9STRA</name>
<feature type="compositionally biased region" description="Acidic residues" evidence="1">
    <location>
        <begin position="77"/>
        <end position="86"/>
    </location>
</feature>
<feature type="compositionally biased region" description="Pro residues" evidence="1">
    <location>
        <begin position="106"/>
        <end position="120"/>
    </location>
</feature>
<comment type="caution">
    <text evidence="2">The sequence shown here is derived from an EMBL/GenBank/DDBJ whole genome shotgun (WGS) entry which is preliminary data.</text>
</comment>
<proteinExistence type="predicted"/>
<dbReference type="EMBL" id="BRXZ01007655">
    <property type="protein sequence ID" value="GMI30945.1"/>
    <property type="molecule type" value="Genomic_DNA"/>
</dbReference>
<reference evidence="2" key="1">
    <citation type="submission" date="2022-07" db="EMBL/GenBank/DDBJ databases">
        <title>Genome analysis of Parmales, a sister group of diatoms, reveals the evolutionary specialization of diatoms from phago-mixotrophs to photoautotrophs.</title>
        <authorList>
            <person name="Ban H."/>
            <person name="Sato S."/>
            <person name="Yoshikawa S."/>
            <person name="Kazumasa Y."/>
            <person name="Nakamura Y."/>
            <person name="Ichinomiya M."/>
            <person name="Saitoh K."/>
            <person name="Sato N."/>
            <person name="Blanc-Mathieu R."/>
            <person name="Endo H."/>
            <person name="Kuwata A."/>
            <person name="Ogata H."/>
        </authorList>
    </citation>
    <scope>NUCLEOTIDE SEQUENCE</scope>
</reference>
<evidence type="ECO:0000313" key="3">
    <source>
        <dbReference type="Proteomes" id="UP001165082"/>
    </source>
</evidence>
<dbReference type="AlphaFoldDB" id="A0A9W7G2T4"/>
<dbReference type="OrthoDB" id="190874at2759"/>
<feature type="compositionally biased region" description="Polar residues" evidence="1">
    <location>
        <begin position="121"/>
        <end position="139"/>
    </location>
</feature>
<evidence type="ECO:0000256" key="1">
    <source>
        <dbReference type="SAM" id="MobiDB-lite"/>
    </source>
</evidence>
<keyword evidence="3" id="KW-1185">Reference proteome</keyword>
<dbReference type="Proteomes" id="UP001165082">
    <property type="component" value="Unassembled WGS sequence"/>
</dbReference>
<gene>
    <name evidence="2" type="ORF">TrRE_jg5895</name>
</gene>